<protein>
    <recommendedName>
        <fullName evidence="1">Death domain-containing protein</fullName>
    </recommendedName>
</protein>
<evidence type="ECO:0000313" key="2">
    <source>
        <dbReference type="EMBL" id="OWF37182.1"/>
    </source>
</evidence>
<dbReference type="OrthoDB" id="10546868at2759"/>
<evidence type="ECO:0000259" key="1">
    <source>
        <dbReference type="PROSITE" id="PS50017"/>
    </source>
</evidence>
<dbReference type="Gene3D" id="1.10.533.10">
    <property type="entry name" value="Death Domain, Fas"/>
    <property type="match status" value="2"/>
</dbReference>
<dbReference type="CDD" id="cd01670">
    <property type="entry name" value="Death"/>
    <property type="match status" value="1"/>
</dbReference>
<dbReference type="InterPro" id="IPR011029">
    <property type="entry name" value="DEATH-like_dom_sf"/>
</dbReference>
<sequence>MSRIARHIKAYSHVMFFMELDMDDTTISQIRYDNDMLDFRSQVTRILIRWQNNLKTGEQAALGLIVDAMKATSMDSTDMLSEITPLSFFEEARKVAELIDETEVPQRCLVESEVKEVAHLVGKMYVVFFIELDMTNEDIEEAEMNHHRHVLEMKESLFNGWLTREGDGANVVRVLMAFQECRQLNWKTLVDVLKKIPSV</sequence>
<comment type="caution">
    <text evidence="2">The sequence shown here is derived from an EMBL/GenBank/DDBJ whole genome shotgun (WGS) entry which is preliminary data.</text>
</comment>
<keyword evidence="3" id="KW-1185">Reference proteome</keyword>
<dbReference type="SUPFAM" id="SSF47986">
    <property type="entry name" value="DEATH domain"/>
    <property type="match status" value="2"/>
</dbReference>
<dbReference type="GO" id="GO:0007165">
    <property type="term" value="P:signal transduction"/>
    <property type="evidence" value="ECO:0007669"/>
    <property type="project" value="InterPro"/>
</dbReference>
<accession>A0A210PL17</accession>
<dbReference type="PROSITE" id="PS50017">
    <property type="entry name" value="DEATH_DOMAIN"/>
    <property type="match status" value="1"/>
</dbReference>
<proteinExistence type="predicted"/>
<dbReference type="AlphaFoldDB" id="A0A210PL17"/>
<organism evidence="2 3">
    <name type="scientific">Mizuhopecten yessoensis</name>
    <name type="common">Japanese scallop</name>
    <name type="synonym">Patinopecten yessoensis</name>
    <dbReference type="NCBI Taxonomy" id="6573"/>
    <lineage>
        <taxon>Eukaryota</taxon>
        <taxon>Metazoa</taxon>
        <taxon>Spiralia</taxon>
        <taxon>Lophotrochozoa</taxon>
        <taxon>Mollusca</taxon>
        <taxon>Bivalvia</taxon>
        <taxon>Autobranchia</taxon>
        <taxon>Pteriomorphia</taxon>
        <taxon>Pectinida</taxon>
        <taxon>Pectinoidea</taxon>
        <taxon>Pectinidae</taxon>
        <taxon>Mizuhopecten</taxon>
    </lineage>
</organism>
<dbReference type="Proteomes" id="UP000242188">
    <property type="component" value="Unassembled WGS sequence"/>
</dbReference>
<evidence type="ECO:0000313" key="3">
    <source>
        <dbReference type="Proteomes" id="UP000242188"/>
    </source>
</evidence>
<feature type="domain" description="Death" evidence="1">
    <location>
        <begin position="131"/>
        <end position="180"/>
    </location>
</feature>
<name>A0A210PL17_MIZYE</name>
<gene>
    <name evidence="2" type="ORF">KP79_PYT21301</name>
</gene>
<reference evidence="2 3" key="1">
    <citation type="journal article" date="2017" name="Nat. Ecol. Evol.">
        <title>Scallop genome provides insights into evolution of bilaterian karyotype and development.</title>
        <authorList>
            <person name="Wang S."/>
            <person name="Zhang J."/>
            <person name="Jiao W."/>
            <person name="Li J."/>
            <person name="Xun X."/>
            <person name="Sun Y."/>
            <person name="Guo X."/>
            <person name="Huan P."/>
            <person name="Dong B."/>
            <person name="Zhang L."/>
            <person name="Hu X."/>
            <person name="Sun X."/>
            <person name="Wang J."/>
            <person name="Zhao C."/>
            <person name="Wang Y."/>
            <person name="Wang D."/>
            <person name="Huang X."/>
            <person name="Wang R."/>
            <person name="Lv J."/>
            <person name="Li Y."/>
            <person name="Zhang Z."/>
            <person name="Liu B."/>
            <person name="Lu W."/>
            <person name="Hui Y."/>
            <person name="Liang J."/>
            <person name="Zhou Z."/>
            <person name="Hou R."/>
            <person name="Li X."/>
            <person name="Liu Y."/>
            <person name="Li H."/>
            <person name="Ning X."/>
            <person name="Lin Y."/>
            <person name="Zhao L."/>
            <person name="Xing Q."/>
            <person name="Dou J."/>
            <person name="Li Y."/>
            <person name="Mao J."/>
            <person name="Guo H."/>
            <person name="Dou H."/>
            <person name="Li T."/>
            <person name="Mu C."/>
            <person name="Jiang W."/>
            <person name="Fu Q."/>
            <person name="Fu X."/>
            <person name="Miao Y."/>
            <person name="Liu J."/>
            <person name="Yu Q."/>
            <person name="Li R."/>
            <person name="Liao H."/>
            <person name="Li X."/>
            <person name="Kong Y."/>
            <person name="Jiang Z."/>
            <person name="Chourrout D."/>
            <person name="Li R."/>
            <person name="Bao Z."/>
        </authorList>
    </citation>
    <scope>NUCLEOTIDE SEQUENCE [LARGE SCALE GENOMIC DNA]</scope>
    <source>
        <strain evidence="2 3">PY_sf001</strain>
    </source>
</reference>
<dbReference type="EMBL" id="NEDP02005594">
    <property type="protein sequence ID" value="OWF37182.1"/>
    <property type="molecule type" value="Genomic_DNA"/>
</dbReference>
<dbReference type="InterPro" id="IPR000488">
    <property type="entry name" value="Death_dom"/>
</dbReference>